<reference evidence="2" key="1">
    <citation type="journal article" date="2011" name="Genome Res.">
        <title>Phylogeny-wide analysis of social amoeba genomes highlights ancient origins for complex intercellular communication.</title>
        <authorList>
            <person name="Heidel A.J."/>
            <person name="Lawal H.M."/>
            <person name="Felder M."/>
            <person name="Schilde C."/>
            <person name="Helps N.R."/>
            <person name="Tunggal B."/>
            <person name="Rivero F."/>
            <person name="John U."/>
            <person name="Schleicher M."/>
            <person name="Eichinger L."/>
            <person name="Platzer M."/>
            <person name="Noegel A.A."/>
            <person name="Schaap P."/>
            <person name="Gloeckner G."/>
        </authorList>
    </citation>
    <scope>NUCLEOTIDE SEQUENCE [LARGE SCALE GENOMIC DNA]</scope>
    <source>
        <strain evidence="2">SH3</strain>
    </source>
</reference>
<gene>
    <name evidence="1" type="ORF">DFA_06338</name>
</gene>
<name>F4PKR7_CACFS</name>
<evidence type="ECO:0000313" key="1">
    <source>
        <dbReference type="EMBL" id="EGG24191.1"/>
    </source>
</evidence>
<dbReference type="GeneID" id="14876121"/>
<dbReference type="EMBL" id="GL883007">
    <property type="protein sequence ID" value="EGG24191.1"/>
    <property type="molecule type" value="Genomic_DNA"/>
</dbReference>
<proteinExistence type="predicted"/>
<evidence type="ECO:0000313" key="2">
    <source>
        <dbReference type="Proteomes" id="UP000007797"/>
    </source>
</evidence>
<dbReference type="Proteomes" id="UP000007797">
    <property type="component" value="Unassembled WGS sequence"/>
</dbReference>
<dbReference type="RefSeq" id="XP_004362042.1">
    <property type="nucleotide sequence ID" value="XM_004361985.1"/>
</dbReference>
<protein>
    <submittedName>
        <fullName evidence="1">Uncharacterized protein</fullName>
    </submittedName>
</protein>
<organism evidence="1 2">
    <name type="scientific">Cavenderia fasciculata</name>
    <name type="common">Slime mold</name>
    <name type="synonym">Dictyostelium fasciculatum</name>
    <dbReference type="NCBI Taxonomy" id="261658"/>
    <lineage>
        <taxon>Eukaryota</taxon>
        <taxon>Amoebozoa</taxon>
        <taxon>Evosea</taxon>
        <taxon>Eumycetozoa</taxon>
        <taxon>Dictyostelia</taxon>
        <taxon>Acytosteliales</taxon>
        <taxon>Cavenderiaceae</taxon>
        <taxon>Cavenderia</taxon>
    </lineage>
</organism>
<accession>F4PKR7</accession>
<keyword evidence="2" id="KW-1185">Reference proteome</keyword>
<dbReference type="AlphaFoldDB" id="F4PKR7"/>
<sequence>MPIIFKNIKSLTARCGSNSSTRGFDKQPFLKLYTPQFISSFKNLTSLNLERYEVRFDLNVFLDALAKTTKRQLVKLILPPLWRDEHIQLDKTLANRIINSNIVPPQQMPKLQTFHASKSYINDYNLNGTNITKLVCSHNILGHLYFSGDIPSTTKTIKFREFYTRDLEKIGGLKIQTLVIQSLKQITDTMINWLANNGYRYRGAIFKKPLTRQFTFTKLKTKKVPQITIEQPKTKLDSKGNLVYLVSSE</sequence>
<dbReference type="KEGG" id="dfa:DFA_06338"/>